<dbReference type="InterPro" id="IPR013445">
    <property type="entry name" value="CDP_4_6_deHydtase"/>
</dbReference>
<dbReference type="SUPFAM" id="SSF51735">
    <property type="entry name" value="NAD(P)-binding Rossmann-fold domains"/>
    <property type="match status" value="1"/>
</dbReference>
<dbReference type="EC" id="4.2.1.45" evidence="2"/>
<reference evidence="2 3" key="1">
    <citation type="submission" date="2020-11" db="EMBL/GenBank/DDBJ databases">
        <title>The genome sequence of Novosphingobium sp. 1Y9A.</title>
        <authorList>
            <person name="Liu Y."/>
        </authorList>
    </citation>
    <scope>NUCLEOTIDE SEQUENCE [LARGE SCALE GENOMIC DNA]</scope>
    <source>
        <strain evidence="2 3">1Y9A</strain>
    </source>
</reference>
<evidence type="ECO:0000313" key="2">
    <source>
        <dbReference type="EMBL" id="MBF9153072.1"/>
    </source>
</evidence>
<organism evidence="2 3">
    <name type="scientific">Novosphingobium jiangmenense</name>
    <dbReference type="NCBI Taxonomy" id="2791981"/>
    <lineage>
        <taxon>Bacteria</taxon>
        <taxon>Pseudomonadati</taxon>
        <taxon>Pseudomonadota</taxon>
        <taxon>Alphaproteobacteria</taxon>
        <taxon>Sphingomonadales</taxon>
        <taxon>Sphingomonadaceae</taxon>
        <taxon>Novosphingobium</taxon>
    </lineage>
</organism>
<dbReference type="PANTHER" id="PTHR43245:SF10">
    <property type="entry name" value="SUGAR DEHYDRATASE_EPIMERASE YFNG-RELATED"/>
    <property type="match status" value="1"/>
</dbReference>
<dbReference type="CDD" id="cd05252">
    <property type="entry name" value="CDP_GD_SDR_e"/>
    <property type="match status" value="1"/>
</dbReference>
<dbReference type="PROSITE" id="PS00061">
    <property type="entry name" value="ADH_SHORT"/>
    <property type="match status" value="1"/>
</dbReference>
<evidence type="ECO:0000259" key="1">
    <source>
        <dbReference type="Pfam" id="PF01370"/>
    </source>
</evidence>
<dbReference type="Proteomes" id="UP000600799">
    <property type="component" value="Unassembled WGS sequence"/>
</dbReference>
<dbReference type="InterPro" id="IPR050177">
    <property type="entry name" value="Lipid_A_modif_metabolic_enz"/>
</dbReference>
<gene>
    <name evidence="2" type="primary">rfbG</name>
    <name evidence="2" type="ORF">I2488_18880</name>
</gene>
<feature type="domain" description="NAD-dependent epimerase/dehydratase" evidence="1">
    <location>
        <begin position="15"/>
        <end position="251"/>
    </location>
</feature>
<dbReference type="Pfam" id="PF01370">
    <property type="entry name" value="Epimerase"/>
    <property type="match status" value="1"/>
</dbReference>
<dbReference type="NCBIfam" id="TIGR02622">
    <property type="entry name" value="CDP_4_6_dhtase"/>
    <property type="match status" value="1"/>
</dbReference>
<keyword evidence="2" id="KW-0456">Lyase</keyword>
<dbReference type="InterPro" id="IPR036291">
    <property type="entry name" value="NAD(P)-bd_dom_sf"/>
</dbReference>
<dbReference type="Gene3D" id="3.40.50.720">
    <property type="entry name" value="NAD(P)-binding Rossmann-like Domain"/>
    <property type="match status" value="1"/>
</dbReference>
<evidence type="ECO:0000313" key="3">
    <source>
        <dbReference type="Proteomes" id="UP000600799"/>
    </source>
</evidence>
<name>A0ABS0HLE7_9SPHN</name>
<dbReference type="InterPro" id="IPR020904">
    <property type="entry name" value="Sc_DH/Rdtase_CS"/>
</dbReference>
<sequence length="405" mass="43146">MESLVSEAFWRGRRVFLTGHTGFKGSWLALWLHAMGARVTGFALPAEPVSLFNQAGIGDLVEHVEGDIRDLAAVEAAMSAAAPSVVLHLAAQPLVRRSYIEPVETYATNVQGTVHVLDACRRVSGLEAIVCVTSDKCYENREWVWPYREDDPMGGYDPYSSSKGAAELVAAAYRRSYFGKAPGPRLATVRAGNVIGGGDWAEDRLVPDIVRALLGGSLPQIRAPQSVRPWQHVLEALSGYLLVAERLAGGVAGVDSGWNFGPSESDARPVSWIADRLVAAWSGAAPGTGWQDVSGGEAVHEARLLRLDCAKARTDLGWRTALTLHDALGMIVEWHKAVCAGADARAVTMAQLADYRERCAALALSPGALSGGGWSSATTCVVQPPTLPGMAGKVATIRPRASKSR</sequence>
<dbReference type="InterPro" id="IPR001509">
    <property type="entry name" value="Epimerase_deHydtase"/>
</dbReference>
<protein>
    <submittedName>
        <fullName evidence="2">CDP-glucose 4,6-dehydratase</fullName>
        <ecNumber evidence="2">4.2.1.45</ecNumber>
    </submittedName>
</protein>
<comment type="caution">
    <text evidence="2">The sequence shown here is derived from an EMBL/GenBank/DDBJ whole genome shotgun (WGS) entry which is preliminary data.</text>
</comment>
<proteinExistence type="predicted"/>
<dbReference type="RefSeq" id="WP_196277340.1">
    <property type="nucleotide sequence ID" value="NZ_JADQDC010000020.1"/>
</dbReference>
<keyword evidence="3" id="KW-1185">Reference proteome</keyword>
<dbReference type="EMBL" id="JADQDC010000020">
    <property type="protein sequence ID" value="MBF9153072.1"/>
    <property type="molecule type" value="Genomic_DNA"/>
</dbReference>
<accession>A0ABS0HLE7</accession>
<dbReference type="GO" id="GO:0047733">
    <property type="term" value="F:CDP-glucose 4,6-dehydratase activity"/>
    <property type="evidence" value="ECO:0007669"/>
    <property type="project" value="UniProtKB-EC"/>
</dbReference>
<dbReference type="PANTHER" id="PTHR43245">
    <property type="entry name" value="BIFUNCTIONAL POLYMYXIN RESISTANCE PROTEIN ARNA"/>
    <property type="match status" value="1"/>
</dbReference>
<dbReference type="Gene3D" id="3.90.25.10">
    <property type="entry name" value="UDP-galactose 4-epimerase, domain 1"/>
    <property type="match status" value="1"/>
</dbReference>